<proteinExistence type="predicted"/>
<sequence length="331" mass="38440">MKKISLLMMLMILLHNSYAQYAVKDIPETLLKNANLVKRLDDLRVDIKNPGKAYYYRHYVYTILNEEADKYAFFYDHYDKFQDIISISGTLYDASGNKIKNVKKKDILDESGTSGNTLADDARYKTHNFYHKNYPYTIEYEVEVEMKGIFYLPEWQPVPAPEVAVEKSSLTVYTPKDYALRYKELRYKGAPLIKEEKSIKAYQWQVTHQTATPTEIFSPDWDDISTRVLIAPSVFEFGGYKGDMSNWQGFGKFMQALYNGRDVLPADVKSKVHEITDNLKTNKEKINALYKFMQDNTHYISIQLGIGGWQPLDATYVAEKNMEIVRHCLIT</sequence>
<gene>
    <name evidence="3" type="ORF">MKP09_21885</name>
</gene>
<dbReference type="Proteomes" id="UP001202248">
    <property type="component" value="Unassembled WGS sequence"/>
</dbReference>
<feature type="domain" description="DUF3857" evidence="2">
    <location>
        <begin position="50"/>
        <end position="211"/>
    </location>
</feature>
<protein>
    <submittedName>
        <fullName evidence="3">DUF3857 domain-containing protein</fullName>
    </submittedName>
</protein>
<evidence type="ECO:0000259" key="2">
    <source>
        <dbReference type="Pfam" id="PF12969"/>
    </source>
</evidence>
<dbReference type="Gene3D" id="3.10.620.30">
    <property type="match status" value="1"/>
</dbReference>
<comment type="caution">
    <text evidence="3">The sequence shown here is derived from an EMBL/GenBank/DDBJ whole genome shotgun (WGS) entry which is preliminary data.</text>
</comment>
<feature type="chain" id="PRO_5045207812" evidence="1">
    <location>
        <begin position="22"/>
        <end position="331"/>
    </location>
</feature>
<dbReference type="InterPro" id="IPR024618">
    <property type="entry name" value="DUF3857"/>
</dbReference>
<dbReference type="RefSeq" id="WP_240832488.1">
    <property type="nucleotide sequence ID" value="NZ_JAKWBL010000004.1"/>
</dbReference>
<name>A0ABS9SPU7_9BACT</name>
<dbReference type="EMBL" id="JAKWBL010000004">
    <property type="protein sequence ID" value="MCH5600377.1"/>
    <property type="molecule type" value="Genomic_DNA"/>
</dbReference>
<reference evidence="3 4" key="1">
    <citation type="submission" date="2022-02" db="EMBL/GenBank/DDBJ databases">
        <authorList>
            <person name="Min J."/>
        </authorList>
    </citation>
    <scope>NUCLEOTIDE SEQUENCE [LARGE SCALE GENOMIC DNA]</scope>
    <source>
        <strain evidence="3 4">GR10-1</strain>
    </source>
</reference>
<keyword evidence="4" id="KW-1185">Reference proteome</keyword>
<evidence type="ECO:0000313" key="3">
    <source>
        <dbReference type="EMBL" id="MCH5600377.1"/>
    </source>
</evidence>
<keyword evidence="1" id="KW-0732">Signal</keyword>
<feature type="signal peptide" evidence="1">
    <location>
        <begin position="1"/>
        <end position="21"/>
    </location>
</feature>
<evidence type="ECO:0000313" key="4">
    <source>
        <dbReference type="Proteomes" id="UP001202248"/>
    </source>
</evidence>
<dbReference type="Gene3D" id="2.60.40.3140">
    <property type="match status" value="1"/>
</dbReference>
<evidence type="ECO:0000256" key="1">
    <source>
        <dbReference type="SAM" id="SignalP"/>
    </source>
</evidence>
<accession>A0ABS9SPU7</accession>
<organism evidence="3 4">
    <name type="scientific">Niabella ginsengisoli</name>
    <dbReference type="NCBI Taxonomy" id="522298"/>
    <lineage>
        <taxon>Bacteria</taxon>
        <taxon>Pseudomonadati</taxon>
        <taxon>Bacteroidota</taxon>
        <taxon>Chitinophagia</taxon>
        <taxon>Chitinophagales</taxon>
        <taxon>Chitinophagaceae</taxon>
        <taxon>Niabella</taxon>
    </lineage>
</organism>
<dbReference type="Pfam" id="PF12969">
    <property type="entry name" value="DUF3857"/>
    <property type="match status" value="1"/>
</dbReference>